<dbReference type="SUPFAM" id="SSF53633">
    <property type="entry name" value="Carbamate kinase-like"/>
    <property type="match status" value="1"/>
</dbReference>
<dbReference type="GO" id="GO:0004412">
    <property type="term" value="F:homoserine dehydrogenase activity"/>
    <property type="evidence" value="ECO:0007669"/>
    <property type="project" value="UniProtKB-UniRule"/>
</dbReference>
<dbReference type="EMBL" id="AP014521">
    <property type="protein sequence ID" value="BAP58790.1"/>
    <property type="molecule type" value="Genomic_DNA"/>
</dbReference>
<dbReference type="InterPro" id="IPR001048">
    <property type="entry name" value="Asp/Glu/Uridylate_kinase"/>
</dbReference>
<evidence type="ECO:0000256" key="24">
    <source>
        <dbReference type="ARBA" id="ARBA00048561"/>
    </source>
</evidence>
<sequence length="803" mass="92411">MKVVKIDENLLKTAEKIIFLVHLLEKKSQKEQIAGIISAPHVIFIKIFMLIKNSINGINIDNDLKKLKNNFILISKKISKVQNNFNLNNIKKKLDLDFLFIQKVLKIVNVLRYCPDKIYVFILSRGEKIYTNIIELLLQARNNEFVVINPIKKILGIGNYFESTADIYESKKRIKNFFINKKIILMTGKIAGNEKGELVLLGRNGSDYSAAILASCLNCGYLENWTNSNKFIKKMIKRSKNVYNSIFISYEEAMELSFFYSKVFHPRIISLIHQFNIYYSIKNIKFSKNFSIYIGKFLIKEKCSYYKIVHLNEMIIFHIQHKENEMFISKMLKKISSLGISVILISQSFIKKTITFSISHNEQKRIFNLFKNLFSKLLKNEYFKIIKTINNVSIITFIEQSQKLFNICTKIFSHQFPITTNNCSKYSISLLSNNTNLQKIHFSIQQTLTLKKKNIDIFLIGIGSIGKSFLEKLFFQKKRLQKKNIFLNVLGVSNTKGFYINLKGIVLKNLENFLQSSKKKFNFNKLIKLSNKNFFSNPTIIDCTSSQIIANQYIDFLTNGFHVITANKKANSSFLKNYQNIRHAAKNYNTKFFYETNVGAGLPVIENIQKLMDTGDKLIKFSGILSGSLSFIFGKLDEGISFSQATKLAKKLGFTEPHPRDDLSGIDVARKLLILAREVGYFIEMEDIFIEPIITKKLMQVSNVELFMQEISIMDSIFHKKSIQAHLEKKVLRLVGTIGKYGKCKVEIIAVDSNHPFFKIKNGENSLAFYTKYYTPNPLLLTGYGAGNNVTSAGIFSDLLRIL</sequence>
<organism evidence="31 32">
    <name type="scientific">Candidatus Tachikawaea gelatinosa</name>
    <dbReference type="NCBI Taxonomy" id="1410383"/>
    <lineage>
        <taxon>Bacteria</taxon>
        <taxon>Pseudomonadati</taxon>
        <taxon>Pseudomonadota</taxon>
        <taxon>Gammaproteobacteria</taxon>
        <taxon>Enterobacterales</taxon>
        <taxon>Enterobacteriaceae</taxon>
        <taxon>Candidatus Tachikawaea</taxon>
    </lineage>
</organism>
<dbReference type="InterPro" id="IPR049638">
    <property type="entry name" value="AK-HD"/>
</dbReference>
<dbReference type="FunFam" id="3.40.50.720:FF:000083">
    <property type="entry name" value="Bifunctional aspartokinase/homoserine dehydrogenase"/>
    <property type="match status" value="1"/>
</dbReference>
<keyword evidence="22" id="KW-0511">Multifunctional enzyme</keyword>
<keyword evidence="12" id="KW-0479">Metal-binding</keyword>
<comment type="pathway">
    <text evidence="6 27">Amino-acid biosynthesis; L-threonine biosynthesis; L-threonine from L-aspartate: step 1/5.</text>
</comment>
<dbReference type="Gene3D" id="3.40.1160.10">
    <property type="entry name" value="Acetylglutamate kinase-like"/>
    <property type="match status" value="1"/>
</dbReference>
<comment type="catalytic activity">
    <reaction evidence="25">
        <text>L-homoserine + NADP(+) = L-aspartate 4-semialdehyde + NADPH + H(+)</text>
        <dbReference type="Rhea" id="RHEA:15761"/>
        <dbReference type="ChEBI" id="CHEBI:15378"/>
        <dbReference type="ChEBI" id="CHEBI:57476"/>
        <dbReference type="ChEBI" id="CHEBI:57783"/>
        <dbReference type="ChEBI" id="CHEBI:58349"/>
        <dbReference type="ChEBI" id="CHEBI:537519"/>
        <dbReference type="EC" id="1.1.1.3"/>
    </reaction>
    <physiologicalReaction direction="right-to-left" evidence="25">
        <dbReference type="Rhea" id="RHEA:15763"/>
    </physiologicalReaction>
</comment>
<keyword evidence="19" id="KW-0915">Sodium</keyword>
<keyword evidence="10 27" id="KW-0808">Transferase</keyword>
<evidence type="ECO:0000256" key="25">
    <source>
        <dbReference type="ARBA" id="ARBA00048841"/>
    </source>
</evidence>
<dbReference type="KEGG" id="sbw:TGUWTKB_5640"/>
<dbReference type="STRING" id="1410383.TGUWTKB_5640"/>
<evidence type="ECO:0000259" key="28">
    <source>
        <dbReference type="Pfam" id="PF00696"/>
    </source>
</evidence>
<dbReference type="InterPro" id="IPR005106">
    <property type="entry name" value="Asp/hSer_DH_NAD-bd"/>
</dbReference>
<keyword evidence="18" id="KW-0520">NAD</keyword>
<comment type="similarity">
    <text evidence="8 27">In the N-terminal section; belongs to the aspartokinase family.</text>
</comment>
<dbReference type="EC" id="2.7.2.4" evidence="27"/>
<dbReference type="GO" id="GO:0009086">
    <property type="term" value="P:methionine biosynthetic process"/>
    <property type="evidence" value="ECO:0007669"/>
    <property type="project" value="UniProtKB-KW"/>
</dbReference>
<accession>A0A090ASD9</accession>
<feature type="domain" description="Homoserine dehydrogenase catalytic" evidence="29">
    <location>
        <begin position="603"/>
        <end position="800"/>
    </location>
</feature>
<keyword evidence="32" id="KW-1185">Reference proteome</keyword>
<dbReference type="InterPro" id="IPR042199">
    <property type="entry name" value="AsparK_Bifunc_asparK/hSer_DH"/>
</dbReference>
<dbReference type="InterPro" id="IPR036393">
    <property type="entry name" value="AceGlu_kinase-like_sf"/>
</dbReference>
<evidence type="ECO:0000313" key="31">
    <source>
        <dbReference type="EMBL" id="BAP58790.1"/>
    </source>
</evidence>
<evidence type="ECO:0000256" key="3">
    <source>
        <dbReference type="ARBA" id="ARBA00004986"/>
    </source>
</evidence>
<dbReference type="Gene3D" id="3.40.50.720">
    <property type="entry name" value="NAD(P)-binding Rossmann-like Domain"/>
    <property type="match status" value="1"/>
</dbReference>
<dbReference type="SUPFAM" id="SSF51735">
    <property type="entry name" value="NAD(P)-binding Rossmann-fold domains"/>
    <property type="match status" value="1"/>
</dbReference>
<evidence type="ECO:0000256" key="4">
    <source>
        <dbReference type="ARBA" id="ARBA00005056"/>
    </source>
</evidence>
<comment type="function">
    <text evidence="23">Bifunctional aspartate kinase and homoserine dehydrogenase that catalyzes the first and the third steps toward the synthesis of lysine, methionine and threonine from aspartate.</text>
</comment>
<dbReference type="UniPathway" id="UPA00034">
    <property type="reaction ID" value="UER00015"/>
</dbReference>
<feature type="domain" description="Aspartate/glutamate/uridylate kinase" evidence="28">
    <location>
        <begin position="99"/>
        <end position="283"/>
    </location>
</feature>
<evidence type="ECO:0000259" key="29">
    <source>
        <dbReference type="Pfam" id="PF00742"/>
    </source>
</evidence>
<evidence type="ECO:0000256" key="10">
    <source>
        <dbReference type="ARBA" id="ARBA00022679"/>
    </source>
</evidence>
<dbReference type="GO" id="GO:0005524">
    <property type="term" value="F:ATP binding"/>
    <property type="evidence" value="ECO:0007669"/>
    <property type="project" value="UniProtKB-UniRule"/>
</dbReference>
<evidence type="ECO:0000256" key="22">
    <source>
        <dbReference type="ARBA" id="ARBA00023268"/>
    </source>
</evidence>
<gene>
    <name evidence="31" type="primary">thrA</name>
    <name evidence="31" type="ORF">TGUWTKB_5640</name>
</gene>
<dbReference type="EC" id="1.1.1.3" evidence="27"/>
<comment type="pathway">
    <text evidence="3 27">Amino-acid biosynthesis; L-methionine biosynthesis via de novo pathway; L-homoserine from L-aspartate: step 1/3.</text>
</comment>
<dbReference type="GO" id="GO:0009088">
    <property type="term" value="P:threonine biosynthetic process"/>
    <property type="evidence" value="ECO:0007669"/>
    <property type="project" value="UniProtKB-UniRule"/>
</dbReference>
<proteinExistence type="inferred from homology"/>
<dbReference type="Pfam" id="PF03447">
    <property type="entry name" value="NAD_binding_3"/>
    <property type="match status" value="1"/>
</dbReference>
<dbReference type="Gene3D" id="3.30.2130.10">
    <property type="entry name" value="VC0802-like"/>
    <property type="match status" value="1"/>
</dbReference>
<evidence type="ECO:0000256" key="18">
    <source>
        <dbReference type="ARBA" id="ARBA00023027"/>
    </source>
</evidence>
<dbReference type="OrthoDB" id="9799110at2"/>
<evidence type="ECO:0000256" key="11">
    <source>
        <dbReference type="ARBA" id="ARBA00022697"/>
    </source>
</evidence>
<dbReference type="RefSeq" id="WP_041063359.1">
    <property type="nucleotide sequence ID" value="NZ_AP014521.1"/>
</dbReference>
<dbReference type="Proteomes" id="UP000031627">
    <property type="component" value="Chromosome"/>
</dbReference>
<evidence type="ECO:0000256" key="6">
    <source>
        <dbReference type="ARBA" id="ARBA00005139"/>
    </source>
</evidence>
<comment type="similarity">
    <text evidence="7 27">In the C-terminal section; belongs to the homoserine dehydrogenase family.</text>
</comment>
<dbReference type="Gene3D" id="3.30.360.10">
    <property type="entry name" value="Dihydrodipicolinate Reductase, domain 2"/>
    <property type="match status" value="1"/>
</dbReference>
<evidence type="ECO:0000256" key="16">
    <source>
        <dbReference type="ARBA" id="ARBA00022857"/>
    </source>
</evidence>
<evidence type="ECO:0000256" key="5">
    <source>
        <dbReference type="ARBA" id="ARBA00005062"/>
    </source>
</evidence>
<dbReference type="InterPro" id="IPR001342">
    <property type="entry name" value="HDH_cat"/>
</dbReference>
<dbReference type="PIRSF" id="PIRSF000727">
    <property type="entry name" value="ThrA"/>
    <property type="match status" value="1"/>
</dbReference>
<dbReference type="Pfam" id="PF00696">
    <property type="entry name" value="AA_kinase"/>
    <property type="match status" value="1"/>
</dbReference>
<dbReference type="InterPro" id="IPR011147">
    <property type="entry name" value="Bifunc_Aspkin/hSer_DH"/>
</dbReference>
<dbReference type="NCBIfam" id="NF006959">
    <property type="entry name" value="PRK09436.1"/>
    <property type="match status" value="1"/>
</dbReference>
<dbReference type="PANTHER" id="PTHR43070:SF3">
    <property type="entry name" value="HOMOSERINE DEHYDROGENASE"/>
    <property type="match status" value="1"/>
</dbReference>
<evidence type="ECO:0000256" key="12">
    <source>
        <dbReference type="ARBA" id="ARBA00022723"/>
    </source>
</evidence>
<evidence type="ECO:0000256" key="26">
    <source>
        <dbReference type="ARBA" id="ARBA00049031"/>
    </source>
</evidence>
<evidence type="ECO:0000256" key="21">
    <source>
        <dbReference type="ARBA" id="ARBA00023167"/>
    </source>
</evidence>
<dbReference type="GO" id="GO:0004072">
    <property type="term" value="F:aspartate kinase activity"/>
    <property type="evidence" value="ECO:0007669"/>
    <property type="project" value="UniProtKB-UniRule"/>
</dbReference>
<comment type="subunit">
    <text evidence="27">Homotetramer.</text>
</comment>
<comment type="pathway">
    <text evidence="4 27">Amino-acid biosynthesis; L-threonine biosynthesis; L-threonine from L-aspartate: step 3/5.</text>
</comment>
<dbReference type="Gene3D" id="1.20.120.1320">
    <property type="entry name" value="Aspartokinase, catalytic domain"/>
    <property type="match status" value="1"/>
</dbReference>
<evidence type="ECO:0000256" key="27">
    <source>
        <dbReference type="PIRNR" id="PIRNR000727"/>
    </source>
</evidence>
<evidence type="ECO:0000259" key="30">
    <source>
        <dbReference type="Pfam" id="PF03447"/>
    </source>
</evidence>
<evidence type="ECO:0000256" key="15">
    <source>
        <dbReference type="ARBA" id="ARBA00022840"/>
    </source>
</evidence>
<dbReference type="CDD" id="cd04868">
    <property type="entry name" value="ACT_AK-like"/>
    <property type="match status" value="1"/>
</dbReference>
<dbReference type="InterPro" id="IPR036291">
    <property type="entry name" value="NAD(P)-bd_dom_sf"/>
</dbReference>
<keyword evidence="9 27" id="KW-0028">Amino-acid biosynthesis</keyword>
<reference evidence="32" key="1">
    <citation type="submission" date="2013-11" db="EMBL/GenBank/DDBJ databases">
        <title>Symbiont-containing voluminous jelly as an extraordinary maternal gift for overwintering insect nymphs.</title>
        <authorList>
            <person name="Kaiwa N."/>
            <person name="Hosokawa T."/>
            <person name="Nikoh N."/>
            <person name="Meng X.Y."/>
            <person name="Tanahashi M."/>
            <person name="Moriyama M."/>
            <person name="Maeda T."/>
            <person name="Yamaguchi K."/>
            <person name="Shigenobu S."/>
            <person name="Ito M."/>
            <person name="Fukatsu T."/>
        </authorList>
    </citation>
    <scope>NUCLEOTIDE SEQUENCE [LARGE SCALE GENOMIC DNA]</scope>
    <source>
        <strain evidence="32">UwTKB</strain>
    </source>
</reference>
<comment type="cofactor">
    <cofactor evidence="1">
        <name>a metal cation</name>
        <dbReference type="ChEBI" id="CHEBI:25213"/>
    </cofactor>
</comment>
<protein>
    <recommendedName>
        <fullName evidence="27">Bifunctional aspartokinase/homoserine dehydrogenase</fullName>
    </recommendedName>
    <domain>
        <recommendedName>
            <fullName evidence="27">Aspartokinase</fullName>
            <ecNumber evidence="27">2.7.2.4</ecNumber>
        </recommendedName>
    </domain>
    <domain>
        <recommendedName>
            <fullName evidence="27">Homoserine dehydrogenase</fullName>
            <ecNumber evidence="27">1.1.1.3</ecNumber>
        </recommendedName>
    </domain>
</protein>
<evidence type="ECO:0000256" key="13">
    <source>
        <dbReference type="ARBA" id="ARBA00022741"/>
    </source>
</evidence>
<dbReference type="AlphaFoldDB" id="A0A090ASD9"/>
<comment type="pathway">
    <text evidence="5 27">Amino-acid biosynthesis; L-methionine biosynthesis via de novo pathway; L-homoserine from L-aspartate: step 3/3.</text>
</comment>
<keyword evidence="17 27" id="KW-0560">Oxidoreductase</keyword>
<dbReference type="UniPathway" id="UPA00051">
    <property type="reaction ID" value="UER00462"/>
</dbReference>
<dbReference type="Pfam" id="PF00742">
    <property type="entry name" value="Homoserine_dh"/>
    <property type="match status" value="1"/>
</dbReference>
<evidence type="ECO:0000256" key="7">
    <source>
        <dbReference type="ARBA" id="ARBA00007952"/>
    </source>
</evidence>
<name>A0A090ASD9_9ENTR</name>
<keyword evidence="11" id="KW-0791">Threonine biosynthesis</keyword>
<keyword evidence="14 27" id="KW-0418">Kinase</keyword>
<evidence type="ECO:0000256" key="20">
    <source>
        <dbReference type="ARBA" id="ARBA00023154"/>
    </source>
</evidence>
<evidence type="ECO:0000256" key="17">
    <source>
        <dbReference type="ARBA" id="ARBA00023002"/>
    </source>
</evidence>
<evidence type="ECO:0000256" key="2">
    <source>
        <dbReference type="ARBA" id="ARBA00004766"/>
    </source>
</evidence>
<evidence type="ECO:0000256" key="9">
    <source>
        <dbReference type="ARBA" id="ARBA00022605"/>
    </source>
</evidence>
<feature type="domain" description="Aspartate/homoserine dehydrogenase NAD-binding" evidence="30">
    <location>
        <begin position="461"/>
        <end position="595"/>
    </location>
</feature>
<evidence type="ECO:0000256" key="19">
    <source>
        <dbReference type="ARBA" id="ARBA00023053"/>
    </source>
</evidence>
<evidence type="ECO:0000256" key="23">
    <source>
        <dbReference type="ARBA" id="ARBA00044938"/>
    </source>
</evidence>
<dbReference type="GO" id="GO:0050661">
    <property type="term" value="F:NADP binding"/>
    <property type="evidence" value="ECO:0007669"/>
    <property type="project" value="UniProtKB-UniRule"/>
</dbReference>
<evidence type="ECO:0000256" key="1">
    <source>
        <dbReference type="ARBA" id="ARBA00001920"/>
    </source>
</evidence>
<comment type="catalytic activity">
    <reaction evidence="26">
        <text>L-homoserine + NAD(+) = L-aspartate 4-semialdehyde + NADH + H(+)</text>
        <dbReference type="Rhea" id="RHEA:15757"/>
        <dbReference type="ChEBI" id="CHEBI:15378"/>
        <dbReference type="ChEBI" id="CHEBI:57476"/>
        <dbReference type="ChEBI" id="CHEBI:57540"/>
        <dbReference type="ChEBI" id="CHEBI:57945"/>
        <dbReference type="ChEBI" id="CHEBI:537519"/>
        <dbReference type="EC" id="1.1.1.3"/>
    </reaction>
    <physiologicalReaction direction="right-to-left" evidence="26">
        <dbReference type="Rhea" id="RHEA:15759"/>
    </physiologicalReaction>
</comment>
<keyword evidence="16 27" id="KW-0521">NADP</keyword>
<dbReference type="GO" id="GO:0046872">
    <property type="term" value="F:metal ion binding"/>
    <property type="evidence" value="ECO:0007669"/>
    <property type="project" value="UniProtKB-KW"/>
</dbReference>
<dbReference type="SUPFAM" id="SSF55347">
    <property type="entry name" value="Glyceraldehyde-3-phosphate dehydrogenase-like, C-terminal domain"/>
    <property type="match status" value="1"/>
</dbReference>
<evidence type="ECO:0000313" key="32">
    <source>
        <dbReference type="Proteomes" id="UP000031627"/>
    </source>
</evidence>
<dbReference type="GO" id="GO:0009090">
    <property type="term" value="P:homoserine biosynthetic process"/>
    <property type="evidence" value="ECO:0007669"/>
    <property type="project" value="UniProtKB-ARBA"/>
</dbReference>
<dbReference type="PANTHER" id="PTHR43070">
    <property type="match status" value="1"/>
</dbReference>
<reference evidence="31 32" key="2">
    <citation type="journal article" date="2014" name="Curr. Biol.">
        <title>Symbiont-Supplemented Maternal Investment Underpinning Host's Ecological Adaptation.</title>
        <authorList>
            <person name="Kaiwa N."/>
            <person name="Hosokawa T."/>
            <person name="Nikoh N."/>
            <person name="Tanahashi M."/>
            <person name="Moriyama M."/>
            <person name="Meng X.Y."/>
            <person name="Maeda T."/>
            <person name="Yamaguchi K."/>
            <person name="Shigenobu S."/>
            <person name="Ito M."/>
            <person name="Fukatsu T."/>
        </authorList>
    </citation>
    <scope>NUCLEOTIDE SEQUENCE [LARGE SCALE GENOMIC DNA]</scope>
    <source>
        <strain evidence="31 32">UwTKB</strain>
    </source>
</reference>
<comment type="pathway">
    <text evidence="2 27">Amino-acid biosynthesis; L-lysine biosynthesis via DAP pathway; (S)-tetrahydrodipicolinate from L-aspartate: step 1/4.</text>
</comment>
<keyword evidence="21" id="KW-0486">Methionine biosynthesis</keyword>
<keyword evidence="20" id="KW-0457">Lysine biosynthesis</keyword>
<comment type="catalytic activity">
    <reaction evidence="24">
        <text>L-aspartate + ATP = 4-phospho-L-aspartate + ADP</text>
        <dbReference type="Rhea" id="RHEA:23776"/>
        <dbReference type="ChEBI" id="CHEBI:29991"/>
        <dbReference type="ChEBI" id="CHEBI:30616"/>
        <dbReference type="ChEBI" id="CHEBI:57535"/>
        <dbReference type="ChEBI" id="CHEBI:456216"/>
        <dbReference type="EC" id="2.7.2.4"/>
    </reaction>
    <physiologicalReaction direction="left-to-right" evidence="24">
        <dbReference type="Rhea" id="RHEA:23777"/>
    </physiologicalReaction>
</comment>
<dbReference type="GO" id="GO:0009089">
    <property type="term" value="P:lysine biosynthetic process via diaminopimelate"/>
    <property type="evidence" value="ECO:0007669"/>
    <property type="project" value="UniProtKB-UniRule"/>
</dbReference>
<dbReference type="UniPathway" id="UPA00050">
    <property type="reaction ID" value="UER00063"/>
</dbReference>
<keyword evidence="13 27" id="KW-0547">Nucleotide-binding</keyword>
<evidence type="ECO:0000256" key="8">
    <source>
        <dbReference type="ARBA" id="ARBA00010046"/>
    </source>
</evidence>
<evidence type="ECO:0000256" key="14">
    <source>
        <dbReference type="ARBA" id="ARBA00022777"/>
    </source>
</evidence>
<keyword evidence="15 27" id="KW-0067">ATP-binding</keyword>
<dbReference type="HOGENOM" id="CLU_009116_7_1_6"/>
<dbReference type="FunFam" id="3.30.360.10:FF:000006">
    <property type="entry name" value="Bifunctional aspartokinase/homoserine dehydrogenase"/>
    <property type="match status" value="1"/>
</dbReference>